<dbReference type="STRING" id="29655.A0A0K9NQA1"/>
<dbReference type="OrthoDB" id="747994at2759"/>
<evidence type="ECO:0000256" key="1">
    <source>
        <dbReference type="SAM" id="MobiDB-lite"/>
    </source>
</evidence>
<accession>A0A0K9NQA1</accession>
<proteinExistence type="predicted"/>
<protein>
    <recommendedName>
        <fullName evidence="4">Transmembrane protein</fullName>
    </recommendedName>
</protein>
<name>A0A0K9NQA1_ZOSMR</name>
<organism evidence="2 3">
    <name type="scientific">Zostera marina</name>
    <name type="common">Eelgrass</name>
    <dbReference type="NCBI Taxonomy" id="29655"/>
    <lineage>
        <taxon>Eukaryota</taxon>
        <taxon>Viridiplantae</taxon>
        <taxon>Streptophyta</taxon>
        <taxon>Embryophyta</taxon>
        <taxon>Tracheophyta</taxon>
        <taxon>Spermatophyta</taxon>
        <taxon>Magnoliopsida</taxon>
        <taxon>Liliopsida</taxon>
        <taxon>Zosteraceae</taxon>
        <taxon>Zostera</taxon>
    </lineage>
</organism>
<dbReference type="AlphaFoldDB" id="A0A0K9NQA1"/>
<evidence type="ECO:0008006" key="4">
    <source>
        <dbReference type="Google" id="ProtNLM"/>
    </source>
</evidence>
<sequence length="87" mass="9829">MVCLACLLPIFLIPIVNALPFLFYFIVGKVYHLLGWEYRKPERVPASCPYRPPATPNSSSGGEVTNDRTETDKQHPEIRNAALIKED</sequence>
<feature type="region of interest" description="Disordered" evidence="1">
    <location>
        <begin position="47"/>
        <end position="87"/>
    </location>
</feature>
<evidence type="ECO:0000313" key="2">
    <source>
        <dbReference type="EMBL" id="KMZ58257.1"/>
    </source>
</evidence>
<comment type="caution">
    <text evidence="2">The sequence shown here is derived from an EMBL/GenBank/DDBJ whole genome shotgun (WGS) entry which is preliminary data.</text>
</comment>
<gene>
    <name evidence="2" type="ORF">ZOSMA_78G00250</name>
</gene>
<feature type="compositionally biased region" description="Basic and acidic residues" evidence="1">
    <location>
        <begin position="65"/>
        <end position="87"/>
    </location>
</feature>
<dbReference type="Proteomes" id="UP000036987">
    <property type="component" value="Unassembled WGS sequence"/>
</dbReference>
<keyword evidence="3" id="KW-1185">Reference proteome</keyword>
<dbReference type="PANTHER" id="PTHR37756:SF1">
    <property type="entry name" value="TRANSMEMBRANE PROTEIN"/>
    <property type="match status" value="1"/>
</dbReference>
<reference evidence="3" key="1">
    <citation type="journal article" date="2016" name="Nature">
        <title>The genome of the seagrass Zostera marina reveals angiosperm adaptation to the sea.</title>
        <authorList>
            <person name="Olsen J.L."/>
            <person name="Rouze P."/>
            <person name="Verhelst B."/>
            <person name="Lin Y.-C."/>
            <person name="Bayer T."/>
            <person name="Collen J."/>
            <person name="Dattolo E."/>
            <person name="De Paoli E."/>
            <person name="Dittami S."/>
            <person name="Maumus F."/>
            <person name="Michel G."/>
            <person name="Kersting A."/>
            <person name="Lauritano C."/>
            <person name="Lohaus R."/>
            <person name="Toepel M."/>
            <person name="Tonon T."/>
            <person name="Vanneste K."/>
            <person name="Amirebrahimi M."/>
            <person name="Brakel J."/>
            <person name="Bostroem C."/>
            <person name="Chovatia M."/>
            <person name="Grimwood J."/>
            <person name="Jenkins J.W."/>
            <person name="Jueterbock A."/>
            <person name="Mraz A."/>
            <person name="Stam W.T."/>
            <person name="Tice H."/>
            <person name="Bornberg-Bauer E."/>
            <person name="Green P.J."/>
            <person name="Pearson G.A."/>
            <person name="Procaccini G."/>
            <person name="Duarte C.M."/>
            <person name="Schmutz J."/>
            <person name="Reusch T.B.H."/>
            <person name="Van de Peer Y."/>
        </authorList>
    </citation>
    <scope>NUCLEOTIDE SEQUENCE [LARGE SCALE GENOMIC DNA]</scope>
    <source>
        <strain evidence="3">cv. Finnish</strain>
    </source>
</reference>
<evidence type="ECO:0000313" key="3">
    <source>
        <dbReference type="Proteomes" id="UP000036987"/>
    </source>
</evidence>
<dbReference type="EMBL" id="LFYR01001962">
    <property type="protein sequence ID" value="KMZ58257.1"/>
    <property type="molecule type" value="Genomic_DNA"/>
</dbReference>
<dbReference type="PANTHER" id="PTHR37756">
    <property type="entry name" value="TRANSMEMBRANE PROTEIN"/>
    <property type="match status" value="1"/>
</dbReference>